<accession>A0A6J7K922</accession>
<reference evidence="1" key="1">
    <citation type="submission" date="2020-05" db="EMBL/GenBank/DDBJ databases">
        <authorList>
            <person name="Chiriac C."/>
            <person name="Salcher M."/>
            <person name="Ghai R."/>
            <person name="Kavagutti S V."/>
        </authorList>
    </citation>
    <scope>NUCLEOTIDE SEQUENCE</scope>
</reference>
<sequence length="90" mass="9364">MVELFAEAAEAEVAHDMGGPEVLELRGVGARGSSEGDELEGAIEVAVVVRGDVGDEVGRLIQAEEPVADSDCVHWAASADCLTVTRIRSS</sequence>
<gene>
    <name evidence="1" type="ORF">UFOPK3772_01633</name>
</gene>
<dbReference type="EMBL" id="CAFBNE010000048">
    <property type="protein sequence ID" value="CAB4952356.1"/>
    <property type="molecule type" value="Genomic_DNA"/>
</dbReference>
<protein>
    <submittedName>
        <fullName evidence="1">Unannotated protein</fullName>
    </submittedName>
</protein>
<dbReference type="AlphaFoldDB" id="A0A6J7K922"/>
<name>A0A6J7K922_9ZZZZ</name>
<evidence type="ECO:0000313" key="1">
    <source>
        <dbReference type="EMBL" id="CAB4952356.1"/>
    </source>
</evidence>
<proteinExistence type="predicted"/>
<organism evidence="1">
    <name type="scientific">freshwater metagenome</name>
    <dbReference type="NCBI Taxonomy" id="449393"/>
    <lineage>
        <taxon>unclassified sequences</taxon>
        <taxon>metagenomes</taxon>
        <taxon>ecological metagenomes</taxon>
    </lineage>
</organism>